<evidence type="ECO:0000313" key="2">
    <source>
        <dbReference type="Proteomes" id="UP001057452"/>
    </source>
</evidence>
<comment type="caution">
    <text evidence="1">The sequence shown here is derived from an EMBL/GenBank/DDBJ whole genome shotgun (WGS) entry which is preliminary data.</text>
</comment>
<accession>A0ACB9W6I2</accession>
<protein>
    <submittedName>
        <fullName evidence="1">Uncharacterized protein</fullName>
    </submittedName>
</protein>
<organism evidence="1 2">
    <name type="scientific">Chaenocephalus aceratus</name>
    <name type="common">Blackfin icefish</name>
    <name type="synonym">Chaenichthys aceratus</name>
    <dbReference type="NCBI Taxonomy" id="36190"/>
    <lineage>
        <taxon>Eukaryota</taxon>
        <taxon>Metazoa</taxon>
        <taxon>Chordata</taxon>
        <taxon>Craniata</taxon>
        <taxon>Vertebrata</taxon>
        <taxon>Euteleostomi</taxon>
        <taxon>Actinopterygii</taxon>
        <taxon>Neopterygii</taxon>
        <taxon>Teleostei</taxon>
        <taxon>Neoteleostei</taxon>
        <taxon>Acanthomorphata</taxon>
        <taxon>Eupercaria</taxon>
        <taxon>Perciformes</taxon>
        <taxon>Notothenioidei</taxon>
        <taxon>Channichthyidae</taxon>
        <taxon>Chaenocephalus</taxon>
    </lineage>
</organism>
<name>A0ACB9W6I2_CHAAC</name>
<gene>
    <name evidence="1" type="ORF">KUCAC02_000263</name>
</gene>
<dbReference type="Proteomes" id="UP001057452">
    <property type="component" value="Chromosome 18"/>
</dbReference>
<reference evidence="1" key="1">
    <citation type="submission" date="2022-05" db="EMBL/GenBank/DDBJ databases">
        <title>Chromosome-level genome of Chaenocephalus aceratus.</title>
        <authorList>
            <person name="Park H."/>
        </authorList>
    </citation>
    <scope>NUCLEOTIDE SEQUENCE</scope>
    <source>
        <strain evidence="1">KU_202001</strain>
    </source>
</reference>
<keyword evidence="2" id="KW-1185">Reference proteome</keyword>
<sequence length="599" mass="68430">MAQASAKITLLLGQLPQEQTDYKGILEELLMISRTTKGTTDWDPKLNVEVCKTIAPFVSRDYSDDIRALIHDIYKHFLSNEHAGKILILKDPEEVLRRLTDHFNKLTLECGNGLAFARSENKADKPIWLSNSLEWKKKYQELVSRVKEGKLTVTIIGNGSMKYVNKDEFRIAMGNNGTEVFLGLKDDGTEIAIKKMTRCNYEVLKNEEVFLRLPELDDRSIVRYMAFEDDEHFGYLGLQLCEYTLEDYIKTHGDDGQRKTVVRQVLKGLRLLHCQDPPILHRDLKPQNVLIDIKGRARLADFGICRRLPKDQTTYCTGKAGTKYWMAKETLLGEDETNIAYKSSSDIQVAGMLIYDILSGGHHPFGDKSYECENNIVQGNYTLDHVPDVLAKDLIGSMIDAEPKNRPKVKECLNHPFFWKHSRKVGYLKNIGNRKEVERYKDADRELISLLDKCAGDGAFNGWKHTVMSQTWILKGKGLKFTEFLDTMEGKKKCYSDNTLGLLRCIRNLHQHYPKEAAEMDPLMMFPNLFEYVYIFARSKGWNNEPPLKEICEEEVSQIDGITTIVAPTPKNCEEDPPLSVQESPRIATLPTAKDGYAE</sequence>
<dbReference type="EMBL" id="CM043802">
    <property type="protein sequence ID" value="KAI4808198.1"/>
    <property type="molecule type" value="Genomic_DNA"/>
</dbReference>
<evidence type="ECO:0000313" key="1">
    <source>
        <dbReference type="EMBL" id="KAI4808198.1"/>
    </source>
</evidence>
<proteinExistence type="predicted"/>